<dbReference type="GeneID" id="115883406"/>
<dbReference type="InParanoid" id="A0A6J2Y2Y0"/>
<dbReference type="KEGG" id="soy:115883406"/>
<name>A0A6J2Y2Y0_SITOR</name>
<feature type="domain" description="Reverse transcriptase" evidence="1">
    <location>
        <begin position="355"/>
        <end position="476"/>
    </location>
</feature>
<dbReference type="Gene3D" id="3.60.10.10">
    <property type="entry name" value="Endonuclease/exonuclease/phosphatase"/>
    <property type="match status" value="1"/>
</dbReference>
<dbReference type="RefSeq" id="XP_030757626.1">
    <property type="nucleotide sequence ID" value="XM_030901766.1"/>
</dbReference>
<keyword evidence="2" id="KW-1185">Reference proteome</keyword>
<dbReference type="Pfam" id="PF00078">
    <property type="entry name" value="RVT_1"/>
    <property type="match status" value="1"/>
</dbReference>
<accession>A0A6J2Y2Y0</accession>
<dbReference type="InterPro" id="IPR036691">
    <property type="entry name" value="Endo/exonu/phosph_ase_sf"/>
</dbReference>
<evidence type="ECO:0000259" key="1">
    <source>
        <dbReference type="Pfam" id="PF00078"/>
    </source>
</evidence>
<reference evidence="3" key="1">
    <citation type="submission" date="2025-08" db="UniProtKB">
        <authorList>
            <consortium name="RefSeq"/>
        </authorList>
    </citation>
    <scope>IDENTIFICATION</scope>
    <source>
        <tissue evidence="3">Gonads</tissue>
    </source>
</reference>
<dbReference type="SUPFAM" id="SSF56219">
    <property type="entry name" value="DNase I-like"/>
    <property type="match status" value="1"/>
</dbReference>
<proteinExistence type="predicted"/>
<dbReference type="Proteomes" id="UP000504635">
    <property type="component" value="Unplaced"/>
</dbReference>
<protein>
    <submittedName>
        <fullName evidence="3">Uncharacterized protein LOC115883406</fullName>
    </submittedName>
</protein>
<dbReference type="OrthoDB" id="6776014at2759"/>
<gene>
    <name evidence="3" type="primary">LOC115883406</name>
</gene>
<sequence length="521" mass="60022">MCSNYQLTIGGTLFPHNVVHKATWKSPDGHTTNQIDHFLISRKWRNSLFDVRAYRGADINSDHYLLIAQIKLKIAKIRNTQPLRRKFDLRRLASPNIQNQIKHQIEEINIDNSTVNIEEKLEEVKESLQKIAEENLGYQRHIKKPWISDGTWEKIKERKEIKQKILQVSHSTQIRTLEEQYRPKNKEVKRSARRDKCLWTEELAEKAQLAAEINDSTTLYRTTKTLANKNINRECPIVKDKEGNILTSKENQLHRWTEFFSEPQQVTNNIDEVPTSPTENCKSRIATRAPSIQEIKQALSQLKTGKAAGPDNIPAELFKIHPENIVQLLETIIKSSWETEHIPSTWKEGLIAKLPKKGDLSQCKNWRGITLLNTINKIIAIVIQKRISDALEPTLRKEQAGFRPERSCIDQINTLRIIIEQSQEFRSPLYMAFVDFQRAFDTIKHIAIWKALREKGIPEKTIRMIKMLYHDATSCVLHKSQAGEKISIARSPISKAPTFDMTNTPNVSGISGKAGKDPFRI</sequence>
<evidence type="ECO:0000313" key="3">
    <source>
        <dbReference type="RefSeq" id="XP_030757626.1"/>
    </source>
</evidence>
<dbReference type="AlphaFoldDB" id="A0A6J2Y2Y0"/>
<dbReference type="CDD" id="cd01650">
    <property type="entry name" value="RT_nLTR_like"/>
    <property type="match status" value="1"/>
</dbReference>
<evidence type="ECO:0000313" key="2">
    <source>
        <dbReference type="Proteomes" id="UP000504635"/>
    </source>
</evidence>
<organism evidence="2 3">
    <name type="scientific">Sitophilus oryzae</name>
    <name type="common">Rice weevil</name>
    <name type="synonym">Curculio oryzae</name>
    <dbReference type="NCBI Taxonomy" id="7048"/>
    <lineage>
        <taxon>Eukaryota</taxon>
        <taxon>Metazoa</taxon>
        <taxon>Ecdysozoa</taxon>
        <taxon>Arthropoda</taxon>
        <taxon>Hexapoda</taxon>
        <taxon>Insecta</taxon>
        <taxon>Pterygota</taxon>
        <taxon>Neoptera</taxon>
        <taxon>Endopterygota</taxon>
        <taxon>Coleoptera</taxon>
        <taxon>Polyphaga</taxon>
        <taxon>Cucujiformia</taxon>
        <taxon>Curculionidae</taxon>
        <taxon>Dryophthorinae</taxon>
        <taxon>Sitophilus</taxon>
    </lineage>
</organism>
<dbReference type="PANTHER" id="PTHR19446">
    <property type="entry name" value="REVERSE TRANSCRIPTASES"/>
    <property type="match status" value="1"/>
</dbReference>
<dbReference type="InterPro" id="IPR000477">
    <property type="entry name" value="RT_dom"/>
</dbReference>